<dbReference type="PANTHER" id="PTHR32378:SF10">
    <property type="entry name" value="GUANINE NUCLEOTIDE-BINDING PROTEIN SUBUNIT GAMMA 3"/>
    <property type="match status" value="1"/>
</dbReference>
<dbReference type="HOGENOM" id="CLU_827324_0_0_1"/>
<evidence type="ECO:0000256" key="1">
    <source>
        <dbReference type="SAM" id="Phobius"/>
    </source>
</evidence>
<dbReference type="EnsemblPlants" id="LPERR08G14070.1">
    <property type="protein sequence ID" value="LPERR08G14070.1"/>
    <property type="gene ID" value="LPERR08G14070"/>
</dbReference>
<evidence type="ECO:0000313" key="3">
    <source>
        <dbReference type="Proteomes" id="UP000032180"/>
    </source>
</evidence>
<sequence>MGEAPKPKSPPRYPDLCGRRRLQLEVQILNREVGFLEKQKEAQILPSLSVDQAVYLTSYGGSKALFRVFCVEPVVIPLPNQNCALACHVSAVPAGAGASQSPRNQAASVVHAAPAATHHAVVDRAAAASRSLLAANPTAANPTAAAAAAIAAPAGFPAATVTVTASHIAAARLLLSTQRLLQRLQAAELWQLLRRKRAMLHGVLVAVLPTLLQLLGLLLQLQLPKVLVCRGAVRRLLRVAPALPELPVVVLQGAAVLLQVPVVVLRGGAILLRWRRRQGIIGVLLWQVVHRRRRESGAVVPRMLVRLRVLMPQVQRWVQLPVVQQPVLCRRMLMLK</sequence>
<reference evidence="3" key="2">
    <citation type="submission" date="2013-12" db="EMBL/GenBank/DDBJ databases">
        <authorList>
            <person name="Yu Y."/>
            <person name="Lee S."/>
            <person name="de Baynast K."/>
            <person name="Wissotski M."/>
            <person name="Liu L."/>
            <person name="Talag J."/>
            <person name="Goicoechea J."/>
            <person name="Angelova A."/>
            <person name="Jetty R."/>
            <person name="Kudrna D."/>
            <person name="Golser W."/>
            <person name="Rivera L."/>
            <person name="Zhang J."/>
            <person name="Wing R."/>
        </authorList>
    </citation>
    <scope>NUCLEOTIDE SEQUENCE</scope>
</reference>
<dbReference type="STRING" id="77586.A0A0D9X8K5"/>
<dbReference type="AlphaFoldDB" id="A0A0D9X8K5"/>
<proteinExistence type="predicted"/>
<feature type="transmembrane region" description="Helical" evidence="1">
    <location>
        <begin position="198"/>
        <end position="219"/>
    </location>
</feature>
<organism evidence="2 3">
    <name type="scientific">Leersia perrieri</name>
    <dbReference type="NCBI Taxonomy" id="77586"/>
    <lineage>
        <taxon>Eukaryota</taxon>
        <taxon>Viridiplantae</taxon>
        <taxon>Streptophyta</taxon>
        <taxon>Embryophyta</taxon>
        <taxon>Tracheophyta</taxon>
        <taxon>Spermatophyta</taxon>
        <taxon>Magnoliopsida</taxon>
        <taxon>Liliopsida</taxon>
        <taxon>Poales</taxon>
        <taxon>Poaceae</taxon>
        <taxon>BOP clade</taxon>
        <taxon>Oryzoideae</taxon>
        <taxon>Oryzeae</taxon>
        <taxon>Oryzinae</taxon>
        <taxon>Leersia</taxon>
    </lineage>
</organism>
<dbReference type="PANTHER" id="PTHR32378">
    <property type="entry name" value="GUANINE NUCLEOTIDE-BINDING PROTEIN SUBUNIT GAMMA 3"/>
    <property type="match status" value="1"/>
</dbReference>
<evidence type="ECO:0000313" key="2">
    <source>
        <dbReference type="EnsemblPlants" id="LPERR08G14070.1"/>
    </source>
</evidence>
<name>A0A0D9X8K5_9ORYZ</name>
<reference evidence="2" key="3">
    <citation type="submission" date="2015-04" db="UniProtKB">
        <authorList>
            <consortium name="EnsemblPlants"/>
        </authorList>
    </citation>
    <scope>IDENTIFICATION</scope>
</reference>
<keyword evidence="1" id="KW-1133">Transmembrane helix</keyword>
<keyword evidence="1" id="KW-0812">Transmembrane</keyword>
<dbReference type="Proteomes" id="UP000032180">
    <property type="component" value="Chromosome 8"/>
</dbReference>
<keyword evidence="1" id="KW-0472">Membrane</keyword>
<dbReference type="Gramene" id="LPERR08G14070.1">
    <property type="protein sequence ID" value="LPERR08G14070.1"/>
    <property type="gene ID" value="LPERR08G14070"/>
</dbReference>
<keyword evidence="3" id="KW-1185">Reference proteome</keyword>
<reference evidence="2 3" key="1">
    <citation type="submission" date="2012-08" db="EMBL/GenBank/DDBJ databases">
        <title>Oryza genome evolution.</title>
        <authorList>
            <person name="Wing R.A."/>
        </authorList>
    </citation>
    <scope>NUCLEOTIDE SEQUENCE</scope>
</reference>
<accession>A0A0D9X8K5</accession>
<feature type="transmembrane region" description="Helical" evidence="1">
    <location>
        <begin position="249"/>
        <end position="272"/>
    </location>
</feature>
<dbReference type="InterPro" id="IPR055305">
    <property type="entry name" value="GG3-like"/>
</dbReference>
<protein>
    <submittedName>
        <fullName evidence="2">Uncharacterized protein</fullName>
    </submittedName>
</protein>